<sequence>MARNTPPSPPSPSHNSPPQSVSGDPAADRRSILFKRLFNILPQLNLLAALTASASIGALTFDEFHPTLGPINCAAEGLLTSCAISATASIMLSTMLMFRFEALEVVLKKQYLLLWTPLVLLDWSILALLIGITLWYLEKNATWRAALMVAQVSGLLGFSVWVAVRMAITMRREGGIGGPVVA</sequence>
<evidence type="ECO:0000313" key="3">
    <source>
        <dbReference type="EMBL" id="OJD32759.1"/>
    </source>
</evidence>
<feature type="transmembrane region" description="Helical" evidence="2">
    <location>
        <begin position="78"/>
        <end position="100"/>
    </location>
</feature>
<feature type="compositionally biased region" description="Low complexity" evidence="1">
    <location>
        <begin position="13"/>
        <end position="22"/>
    </location>
</feature>
<feature type="transmembrane region" description="Helical" evidence="2">
    <location>
        <begin position="112"/>
        <end position="137"/>
    </location>
</feature>
<dbReference type="RefSeq" id="XP_020129019.1">
    <property type="nucleotide sequence ID" value="XM_020274865.1"/>
</dbReference>
<feature type="compositionally biased region" description="Pro residues" evidence="1">
    <location>
        <begin position="1"/>
        <end position="12"/>
    </location>
</feature>
<proteinExistence type="predicted"/>
<evidence type="ECO:0000256" key="2">
    <source>
        <dbReference type="SAM" id="Phobius"/>
    </source>
</evidence>
<gene>
    <name evidence="3" type="ORF">BKCO1_36000111</name>
</gene>
<comment type="caution">
    <text evidence="3">The sequence shown here is derived from an EMBL/GenBank/DDBJ whole genome shotgun (WGS) entry which is preliminary data.</text>
</comment>
<dbReference type="OrthoDB" id="4849929at2759"/>
<evidence type="ECO:0000256" key="1">
    <source>
        <dbReference type="SAM" id="MobiDB-lite"/>
    </source>
</evidence>
<reference evidence="3 4" key="1">
    <citation type="submission" date="2016-10" db="EMBL/GenBank/DDBJ databases">
        <title>Proteomics and genomics reveal pathogen-plant mechanisms compatible with a hemibiotrophic lifestyle of Diplodia corticola.</title>
        <authorList>
            <person name="Fernandes I."/>
            <person name="De Jonge R."/>
            <person name="Van De Peer Y."/>
            <person name="Devreese B."/>
            <person name="Alves A."/>
            <person name="Esteves A.C."/>
        </authorList>
    </citation>
    <scope>NUCLEOTIDE SEQUENCE [LARGE SCALE GENOMIC DNA]</scope>
    <source>
        <strain evidence="3 4">CBS 112549</strain>
    </source>
</reference>
<dbReference type="Proteomes" id="UP000183809">
    <property type="component" value="Unassembled WGS sequence"/>
</dbReference>
<organism evidence="3 4">
    <name type="scientific">Diplodia corticola</name>
    <dbReference type="NCBI Taxonomy" id="236234"/>
    <lineage>
        <taxon>Eukaryota</taxon>
        <taxon>Fungi</taxon>
        <taxon>Dikarya</taxon>
        <taxon>Ascomycota</taxon>
        <taxon>Pezizomycotina</taxon>
        <taxon>Dothideomycetes</taxon>
        <taxon>Dothideomycetes incertae sedis</taxon>
        <taxon>Botryosphaeriales</taxon>
        <taxon>Botryosphaeriaceae</taxon>
        <taxon>Diplodia</taxon>
    </lineage>
</organism>
<keyword evidence="2" id="KW-1133">Transmembrane helix</keyword>
<name>A0A1J9RWL0_9PEZI</name>
<dbReference type="AlphaFoldDB" id="A0A1J9RWL0"/>
<protein>
    <submittedName>
        <fullName evidence="3">Uncharacterized protein</fullName>
    </submittedName>
</protein>
<feature type="transmembrane region" description="Helical" evidence="2">
    <location>
        <begin position="143"/>
        <end position="164"/>
    </location>
</feature>
<dbReference type="GeneID" id="31015126"/>
<feature type="transmembrane region" description="Helical" evidence="2">
    <location>
        <begin position="37"/>
        <end position="58"/>
    </location>
</feature>
<accession>A0A1J9RWL0</accession>
<keyword evidence="2" id="KW-0472">Membrane</keyword>
<keyword evidence="4" id="KW-1185">Reference proteome</keyword>
<dbReference type="EMBL" id="MNUE01000036">
    <property type="protein sequence ID" value="OJD32759.1"/>
    <property type="molecule type" value="Genomic_DNA"/>
</dbReference>
<evidence type="ECO:0000313" key="4">
    <source>
        <dbReference type="Proteomes" id="UP000183809"/>
    </source>
</evidence>
<keyword evidence="2" id="KW-0812">Transmembrane</keyword>
<feature type="region of interest" description="Disordered" evidence="1">
    <location>
        <begin position="1"/>
        <end position="26"/>
    </location>
</feature>